<protein>
    <submittedName>
        <fullName evidence="6">TraR/DksA family transcriptional regulator</fullName>
    </submittedName>
</protein>
<dbReference type="AlphaFoldDB" id="A0A2T5JFC2"/>
<dbReference type="PANTHER" id="PTHR33823:SF2">
    <property type="entry name" value="RNA POLYMERASE-BINDING TRANSCRIPTION FACTOR DKSA"/>
    <property type="match status" value="1"/>
</dbReference>
<dbReference type="Proteomes" id="UP000244168">
    <property type="component" value="Unassembled WGS sequence"/>
</dbReference>
<dbReference type="SUPFAM" id="SSF109635">
    <property type="entry name" value="DnaK suppressor protein DksA, alpha-hairpin domain"/>
    <property type="match status" value="1"/>
</dbReference>
<evidence type="ECO:0000256" key="3">
    <source>
        <dbReference type="ARBA" id="ARBA00022833"/>
    </source>
</evidence>
<dbReference type="EMBL" id="QAOQ01000001">
    <property type="protein sequence ID" value="PTR01132.1"/>
    <property type="molecule type" value="Genomic_DNA"/>
</dbReference>
<dbReference type="OrthoDB" id="9811543at2"/>
<dbReference type="InterPro" id="IPR000962">
    <property type="entry name" value="Znf_DskA_TraR"/>
</dbReference>
<feature type="zinc finger region" description="dksA C4-type" evidence="4">
    <location>
        <begin position="101"/>
        <end position="125"/>
    </location>
</feature>
<evidence type="ECO:0000256" key="4">
    <source>
        <dbReference type="PROSITE-ProRule" id="PRU00510"/>
    </source>
</evidence>
<keyword evidence="1" id="KW-0479">Metal-binding</keyword>
<gene>
    <name evidence="6" type="ORF">C8P68_101365</name>
</gene>
<sequence>MNDQNTAQNTFRYSDKALENFKQLILSKIAAARQDMESLLASVSNSENGGSDDGGAYQSLEDGSATLEKETMYQMAARQKQFINQLEAALGRIENKTYGICRVTGNLIPKERLMAVPHTTLSMEAKQKQ</sequence>
<evidence type="ECO:0000313" key="6">
    <source>
        <dbReference type="EMBL" id="PTR01132.1"/>
    </source>
</evidence>
<keyword evidence="2" id="KW-0863">Zinc-finger</keyword>
<dbReference type="Pfam" id="PF01258">
    <property type="entry name" value="zf-dskA_traR"/>
    <property type="match status" value="1"/>
</dbReference>
<dbReference type="PANTHER" id="PTHR33823">
    <property type="entry name" value="RNA POLYMERASE-BINDING TRANSCRIPTION FACTOR DKSA-RELATED"/>
    <property type="match status" value="1"/>
</dbReference>
<keyword evidence="3" id="KW-0862">Zinc</keyword>
<reference evidence="6 7" key="1">
    <citation type="submission" date="2018-04" db="EMBL/GenBank/DDBJ databases">
        <title>Genomic Encyclopedia of Archaeal and Bacterial Type Strains, Phase II (KMG-II): from individual species to whole genera.</title>
        <authorList>
            <person name="Goeker M."/>
        </authorList>
    </citation>
    <scope>NUCLEOTIDE SEQUENCE [LARGE SCALE GENOMIC DNA]</scope>
    <source>
        <strain evidence="6 7">DSM 26809</strain>
    </source>
</reference>
<comment type="caution">
    <text evidence="6">The sequence shown here is derived from an EMBL/GenBank/DDBJ whole genome shotgun (WGS) entry which is preliminary data.</text>
</comment>
<evidence type="ECO:0000313" key="7">
    <source>
        <dbReference type="Proteomes" id="UP000244168"/>
    </source>
</evidence>
<evidence type="ECO:0000259" key="5">
    <source>
        <dbReference type="Pfam" id="PF01258"/>
    </source>
</evidence>
<organism evidence="6 7">
    <name type="scientific">Mucilaginibacter yixingensis</name>
    <dbReference type="NCBI Taxonomy" id="1295612"/>
    <lineage>
        <taxon>Bacteria</taxon>
        <taxon>Pseudomonadati</taxon>
        <taxon>Bacteroidota</taxon>
        <taxon>Sphingobacteriia</taxon>
        <taxon>Sphingobacteriales</taxon>
        <taxon>Sphingobacteriaceae</taxon>
        <taxon>Mucilaginibacter</taxon>
    </lineage>
</organism>
<keyword evidence="7" id="KW-1185">Reference proteome</keyword>
<feature type="domain" description="Zinc finger DksA/TraR C4-type" evidence="5">
    <location>
        <begin position="97"/>
        <end position="128"/>
    </location>
</feature>
<dbReference type="Gene3D" id="1.20.120.910">
    <property type="entry name" value="DksA, coiled-coil domain"/>
    <property type="match status" value="1"/>
</dbReference>
<evidence type="ECO:0000256" key="1">
    <source>
        <dbReference type="ARBA" id="ARBA00022723"/>
    </source>
</evidence>
<name>A0A2T5JFC2_9SPHI</name>
<dbReference type="PROSITE" id="PS51128">
    <property type="entry name" value="ZF_DKSA_2"/>
    <property type="match status" value="1"/>
</dbReference>
<dbReference type="InterPro" id="IPR037187">
    <property type="entry name" value="DnaK_N"/>
</dbReference>
<dbReference type="RefSeq" id="WP_107826552.1">
    <property type="nucleotide sequence ID" value="NZ_CP160205.1"/>
</dbReference>
<dbReference type="GO" id="GO:0008270">
    <property type="term" value="F:zinc ion binding"/>
    <property type="evidence" value="ECO:0007669"/>
    <property type="project" value="UniProtKB-KW"/>
</dbReference>
<proteinExistence type="predicted"/>
<evidence type="ECO:0000256" key="2">
    <source>
        <dbReference type="ARBA" id="ARBA00022771"/>
    </source>
</evidence>
<accession>A0A2T5JFC2</accession>